<comment type="caution">
    <text evidence="1">The sequence shown here is derived from an EMBL/GenBank/DDBJ whole genome shotgun (WGS) entry which is preliminary data.</text>
</comment>
<proteinExistence type="predicted"/>
<reference evidence="1" key="1">
    <citation type="submission" date="2023-04" db="EMBL/GenBank/DDBJ databases">
        <title>A chromosome-level genome assembly of the parasitoid wasp Eretmocerus hayati.</title>
        <authorList>
            <person name="Zhong Y."/>
            <person name="Liu S."/>
            <person name="Liu Y."/>
        </authorList>
    </citation>
    <scope>NUCLEOTIDE SEQUENCE</scope>
    <source>
        <strain evidence="1">ZJU_SS_LIU_2023</strain>
    </source>
</reference>
<evidence type="ECO:0000313" key="2">
    <source>
        <dbReference type="Proteomes" id="UP001239111"/>
    </source>
</evidence>
<dbReference type="Proteomes" id="UP001239111">
    <property type="component" value="Chromosome 1"/>
</dbReference>
<name>A0ACC2PFA0_9HYME</name>
<keyword evidence="2" id="KW-1185">Reference proteome</keyword>
<dbReference type="EMBL" id="CM056741">
    <property type="protein sequence ID" value="KAJ8682142.1"/>
    <property type="molecule type" value="Genomic_DNA"/>
</dbReference>
<accession>A0ACC2PFA0</accession>
<evidence type="ECO:0000313" key="1">
    <source>
        <dbReference type="EMBL" id="KAJ8682142.1"/>
    </source>
</evidence>
<organism evidence="1 2">
    <name type="scientific">Eretmocerus hayati</name>
    <dbReference type="NCBI Taxonomy" id="131215"/>
    <lineage>
        <taxon>Eukaryota</taxon>
        <taxon>Metazoa</taxon>
        <taxon>Ecdysozoa</taxon>
        <taxon>Arthropoda</taxon>
        <taxon>Hexapoda</taxon>
        <taxon>Insecta</taxon>
        <taxon>Pterygota</taxon>
        <taxon>Neoptera</taxon>
        <taxon>Endopterygota</taxon>
        <taxon>Hymenoptera</taxon>
        <taxon>Apocrita</taxon>
        <taxon>Proctotrupomorpha</taxon>
        <taxon>Chalcidoidea</taxon>
        <taxon>Aphelinidae</taxon>
        <taxon>Aphelininae</taxon>
        <taxon>Eretmocerus</taxon>
    </lineage>
</organism>
<sequence>MDGWQGQWEPRPGCRSTEPALIRPRSEQMHLQQCNLRSAESLRSVDSMRSFDSVLQRPHCPQNTPHHHHYNSDFEDGPHQGLNSHQSRSVESIRSIHEQQQQAPMLTSSGSMHSLRFGGPHHHQHHNCCPPGPHEHCGSRPPVLAHPCSATPDHQQQHVLHTHCPALQRQLMGHSCFGPGRPMPLDSVIFGPLHQPLPPPPMPLQPINDSRLSCPVHSPFRFDANGGGFFGHTHHQVRTKKGSWKF</sequence>
<protein>
    <submittedName>
        <fullName evidence="1">Uncharacterized protein</fullName>
    </submittedName>
</protein>
<gene>
    <name evidence="1" type="ORF">QAD02_017934</name>
</gene>